<dbReference type="InterPro" id="IPR053221">
    <property type="entry name" value="Burnettramic_acid_biosynth"/>
</dbReference>
<sequence>MDHVIGAVTRGISMGVAVTSEAIAGRTGPKNPPVDYTTQQHDLDAIETREEPSQTRDSDTEQSTIEEISAKFLSVHITAVPAGFQLRPLPNPVVLPQRRPRNKQRGFIRAYAPSLGECAAIDQKTFVDVISTWDQASKASPIFDVLNLACFAVGFIPGGVGCSNLTENPGLLISQIPSAVSATVGTAVMIAQELQLRYKSNKYLEQLNEVLFKPRGLFAMVMVYKPDMADEAILEANTADPTRVALVKHSDDSLSGAKKILRRLHVHSGAVPSDDYIPECAELIYPTSDNALTSQQLKLPGIPAESQQAIQNYLDRRAQDAWAHKNCDSKLSKASPPREKGYVNRFCDPDHRVNSGSIFGLLTGGTFDPISQGRVYRAEAAAKAAKQLPLTEQERHDAYMGRKVRNRVTGTPSKKIPLLEKIVRKDVLYFVVCNLPTENEKTEIRTMVAKMKSET</sequence>
<accession>A0A8H3G067</accession>
<dbReference type="EMBL" id="CAJPDQ010000044">
    <property type="protein sequence ID" value="CAF9932384.1"/>
    <property type="molecule type" value="Genomic_DNA"/>
</dbReference>
<dbReference type="AlphaFoldDB" id="A0A8H3G067"/>
<proteinExistence type="predicted"/>
<dbReference type="OrthoDB" id="3433125at2759"/>
<evidence type="ECO:0000313" key="1">
    <source>
        <dbReference type="EMBL" id="CAF9932384.1"/>
    </source>
</evidence>
<gene>
    <name evidence="1" type="ORF">GOMPHAMPRED_006561</name>
</gene>
<evidence type="ECO:0000313" key="2">
    <source>
        <dbReference type="Proteomes" id="UP000664169"/>
    </source>
</evidence>
<dbReference type="PANTHER" id="PTHR38887:SF1">
    <property type="entry name" value="RAS MODIFICATION PROTEIN ERF4"/>
    <property type="match status" value="1"/>
</dbReference>
<name>A0A8H3G067_9LECA</name>
<protein>
    <submittedName>
        <fullName evidence="1">Uncharacterized protein</fullName>
    </submittedName>
</protein>
<dbReference type="PANTHER" id="PTHR38887">
    <property type="entry name" value="CHROMOSOME 21, WHOLE GENOME SHOTGUN SEQUENCE"/>
    <property type="match status" value="1"/>
</dbReference>
<organism evidence="1 2">
    <name type="scientific">Gomphillus americanus</name>
    <dbReference type="NCBI Taxonomy" id="1940652"/>
    <lineage>
        <taxon>Eukaryota</taxon>
        <taxon>Fungi</taxon>
        <taxon>Dikarya</taxon>
        <taxon>Ascomycota</taxon>
        <taxon>Pezizomycotina</taxon>
        <taxon>Lecanoromycetes</taxon>
        <taxon>OSLEUM clade</taxon>
        <taxon>Ostropomycetidae</taxon>
        <taxon>Ostropales</taxon>
        <taxon>Graphidaceae</taxon>
        <taxon>Gomphilloideae</taxon>
        <taxon>Gomphillus</taxon>
    </lineage>
</organism>
<dbReference type="Proteomes" id="UP000664169">
    <property type="component" value="Unassembled WGS sequence"/>
</dbReference>
<reference evidence="1" key="1">
    <citation type="submission" date="2021-03" db="EMBL/GenBank/DDBJ databases">
        <authorList>
            <person name="Tagirdzhanova G."/>
        </authorList>
    </citation>
    <scope>NUCLEOTIDE SEQUENCE</scope>
</reference>
<keyword evidence="2" id="KW-1185">Reference proteome</keyword>
<comment type="caution">
    <text evidence="1">The sequence shown here is derived from an EMBL/GenBank/DDBJ whole genome shotgun (WGS) entry which is preliminary data.</text>
</comment>